<dbReference type="PANTHER" id="PTHR45495:SF1">
    <property type="entry name" value="DNAJ PROTEIN JJJ1 HOMOLOG"/>
    <property type="match status" value="1"/>
</dbReference>
<dbReference type="InterPro" id="IPR036869">
    <property type="entry name" value="J_dom_sf"/>
</dbReference>
<dbReference type="EMBL" id="OIVN01000954">
    <property type="protein sequence ID" value="SPC87881.1"/>
    <property type="molecule type" value="Genomic_DNA"/>
</dbReference>
<name>A0A2N9FLW0_FAGSY</name>
<dbReference type="Gene3D" id="1.10.287.110">
    <property type="entry name" value="DnaJ domain"/>
    <property type="match status" value="1"/>
</dbReference>
<evidence type="ECO:0000256" key="1">
    <source>
        <dbReference type="SAM" id="MobiDB-lite"/>
    </source>
</evidence>
<feature type="domain" description="J" evidence="2">
    <location>
        <begin position="9"/>
        <end position="89"/>
    </location>
</feature>
<sequence>MASEKPKRCHYEVLGLSRNCSADEIRSAYKKMALQRHPDKLILFSNLANSGGSNSVLPNSAVPNLFSFFSNTVFTGYSDSSRRFYKVYSDLFDKIYANELNFVRRLGLGSDSVREAPVMGNLDSPYAQGDGGGEQETEEEGEEGVQRLCIKEEKWRSSAM</sequence>
<dbReference type="CDD" id="cd06257">
    <property type="entry name" value="DnaJ"/>
    <property type="match status" value="1"/>
</dbReference>
<dbReference type="SUPFAM" id="SSF46565">
    <property type="entry name" value="Chaperone J-domain"/>
    <property type="match status" value="1"/>
</dbReference>
<feature type="region of interest" description="Disordered" evidence="1">
    <location>
        <begin position="119"/>
        <end position="147"/>
    </location>
</feature>
<evidence type="ECO:0000259" key="2">
    <source>
        <dbReference type="PROSITE" id="PS50076"/>
    </source>
</evidence>
<evidence type="ECO:0000313" key="3">
    <source>
        <dbReference type="EMBL" id="SPC87881.1"/>
    </source>
</evidence>
<dbReference type="AlphaFoldDB" id="A0A2N9FLW0"/>
<feature type="compositionally biased region" description="Acidic residues" evidence="1">
    <location>
        <begin position="133"/>
        <end position="143"/>
    </location>
</feature>
<accession>A0A2N9FLW0</accession>
<dbReference type="InterPro" id="IPR001623">
    <property type="entry name" value="DnaJ_domain"/>
</dbReference>
<organism evidence="3">
    <name type="scientific">Fagus sylvatica</name>
    <name type="common">Beechnut</name>
    <dbReference type="NCBI Taxonomy" id="28930"/>
    <lineage>
        <taxon>Eukaryota</taxon>
        <taxon>Viridiplantae</taxon>
        <taxon>Streptophyta</taxon>
        <taxon>Embryophyta</taxon>
        <taxon>Tracheophyta</taxon>
        <taxon>Spermatophyta</taxon>
        <taxon>Magnoliopsida</taxon>
        <taxon>eudicotyledons</taxon>
        <taxon>Gunneridae</taxon>
        <taxon>Pentapetalae</taxon>
        <taxon>rosids</taxon>
        <taxon>fabids</taxon>
        <taxon>Fagales</taxon>
        <taxon>Fagaceae</taxon>
        <taxon>Fagus</taxon>
    </lineage>
</organism>
<protein>
    <recommendedName>
        <fullName evidence="2">J domain-containing protein</fullName>
    </recommendedName>
</protein>
<dbReference type="Pfam" id="PF00226">
    <property type="entry name" value="DnaJ"/>
    <property type="match status" value="1"/>
</dbReference>
<reference evidence="3" key="1">
    <citation type="submission" date="2018-02" db="EMBL/GenBank/DDBJ databases">
        <authorList>
            <person name="Cohen D.B."/>
            <person name="Kent A.D."/>
        </authorList>
    </citation>
    <scope>NUCLEOTIDE SEQUENCE</scope>
</reference>
<dbReference type="PRINTS" id="PR00625">
    <property type="entry name" value="JDOMAIN"/>
</dbReference>
<dbReference type="PANTHER" id="PTHR45495">
    <property type="entry name" value="DNAJ PROTEIN JJJ1 HOMOLOG"/>
    <property type="match status" value="1"/>
</dbReference>
<proteinExistence type="predicted"/>
<dbReference type="InterPro" id="IPR044648">
    <property type="entry name" value="JJJ1_plant"/>
</dbReference>
<gene>
    <name evidence="3" type="ORF">FSB_LOCUS15763</name>
</gene>
<dbReference type="SMART" id="SM00271">
    <property type="entry name" value="DnaJ"/>
    <property type="match status" value="1"/>
</dbReference>
<dbReference type="PROSITE" id="PS50076">
    <property type="entry name" value="DNAJ_2"/>
    <property type="match status" value="1"/>
</dbReference>